<feature type="compositionally biased region" description="Basic and acidic residues" evidence="1">
    <location>
        <begin position="40"/>
        <end position="55"/>
    </location>
</feature>
<dbReference type="EMBL" id="MIGX01000004">
    <property type="protein sequence ID" value="PPT92920.1"/>
    <property type="molecule type" value="Genomic_DNA"/>
</dbReference>
<protein>
    <submittedName>
        <fullName evidence="2">Uncharacterized protein</fullName>
    </submittedName>
</protein>
<keyword evidence="3" id="KW-1185">Reference proteome</keyword>
<evidence type="ECO:0000313" key="3">
    <source>
        <dbReference type="Proteomes" id="UP000239898"/>
    </source>
</evidence>
<dbReference type="AlphaFoldDB" id="A0A2S6ZLC2"/>
<feature type="region of interest" description="Disordered" evidence="1">
    <location>
        <begin position="40"/>
        <end position="63"/>
    </location>
</feature>
<sequence length="63" mass="7494">MSAQEQAVERRVMARRDERVRAIAKQLDCSRNTARRYLRDQDAQRYGPRERRVVSTDRCNTVV</sequence>
<comment type="caution">
    <text evidence="2">The sequence shown here is derived from an EMBL/GenBank/DDBJ whole genome shotgun (WGS) entry which is preliminary data.</text>
</comment>
<dbReference type="Gene3D" id="1.10.10.60">
    <property type="entry name" value="Homeodomain-like"/>
    <property type="match status" value="1"/>
</dbReference>
<dbReference type="Proteomes" id="UP000239898">
    <property type="component" value="Unassembled WGS sequence"/>
</dbReference>
<name>A0A2S6ZLC2_9XANT</name>
<evidence type="ECO:0000256" key="1">
    <source>
        <dbReference type="SAM" id="MobiDB-lite"/>
    </source>
</evidence>
<reference evidence="2 3" key="1">
    <citation type="submission" date="2016-08" db="EMBL/GenBank/DDBJ databases">
        <title>Evolution of the type three secretion system and type three effector repertoires in Xanthomonas.</title>
        <authorList>
            <person name="Merda D."/>
            <person name="Briand M."/>
            <person name="Bosis E."/>
            <person name="Rousseau C."/>
            <person name="Portier P."/>
            <person name="Jacques M.-A."/>
            <person name="Fischer-Le Saux M."/>
        </authorList>
    </citation>
    <scope>NUCLEOTIDE SEQUENCE [LARGE SCALE GENOMIC DNA]</scope>
    <source>
        <strain evidence="2 3">CFBP 4691</strain>
    </source>
</reference>
<gene>
    <name evidence="2" type="ORF">XthCFBP4691_01630</name>
</gene>
<proteinExistence type="predicted"/>
<accession>A0A2S6ZLC2</accession>
<evidence type="ECO:0000313" key="2">
    <source>
        <dbReference type="EMBL" id="PPT92920.1"/>
    </source>
</evidence>
<organism evidence="2 3">
    <name type="scientific">Xanthomonas theicola</name>
    <dbReference type="NCBI Taxonomy" id="56464"/>
    <lineage>
        <taxon>Bacteria</taxon>
        <taxon>Pseudomonadati</taxon>
        <taxon>Pseudomonadota</taxon>
        <taxon>Gammaproteobacteria</taxon>
        <taxon>Lysobacterales</taxon>
        <taxon>Lysobacteraceae</taxon>
        <taxon>Xanthomonas</taxon>
    </lineage>
</organism>